<accession>A0A4S5BNE6</accession>
<organism evidence="1 2">
    <name type="scientific">Lampropedia aestuarii</name>
    <dbReference type="NCBI Taxonomy" id="2562762"/>
    <lineage>
        <taxon>Bacteria</taxon>
        <taxon>Pseudomonadati</taxon>
        <taxon>Pseudomonadota</taxon>
        <taxon>Betaproteobacteria</taxon>
        <taxon>Burkholderiales</taxon>
        <taxon>Comamonadaceae</taxon>
        <taxon>Lampropedia</taxon>
    </lineage>
</organism>
<dbReference type="AlphaFoldDB" id="A0A4S5BNE6"/>
<dbReference type="Proteomes" id="UP000306236">
    <property type="component" value="Unassembled WGS sequence"/>
</dbReference>
<proteinExistence type="predicted"/>
<dbReference type="RefSeq" id="WP_136406889.1">
    <property type="nucleotide sequence ID" value="NZ_SSWX01000015.1"/>
</dbReference>
<evidence type="ECO:0000313" key="2">
    <source>
        <dbReference type="Proteomes" id="UP000306236"/>
    </source>
</evidence>
<evidence type="ECO:0000313" key="1">
    <source>
        <dbReference type="EMBL" id="THJ32391.1"/>
    </source>
</evidence>
<keyword evidence="2" id="KW-1185">Reference proteome</keyword>
<dbReference type="OrthoDB" id="8912710at2"/>
<sequence length="114" mass="12033">MSETADIKTHQRVARKLGQEAGQACADKQEQATPGFSERAYAFIVEYIAVHGPISGELVTNAAKMAGIRPADDRAFGSIYARALREDAIRIVGSTTRIKGHGTGGARVYAAGGV</sequence>
<dbReference type="EMBL" id="SSWX01000015">
    <property type="protein sequence ID" value="THJ32391.1"/>
    <property type="molecule type" value="Genomic_DNA"/>
</dbReference>
<reference evidence="1 2" key="1">
    <citation type="submission" date="2019-04" db="EMBL/GenBank/DDBJ databases">
        <title>Lampropedia sp YIM MLB12 draf genome.</title>
        <authorList>
            <person name="Wang Y.-X."/>
        </authorList>
    </citation>
    <scope>NUCLEOTIDE SEQUENCE [LARGE SCALE GENOMIC DNA]</scope>
    <source>
        <strain evidence="1 2">YIM MLB12</strain>
    </source>
</reference>
<gene>
    <name evidence="1" type="ORF">E8K88_11865</name>
</gene>
<name>A0A4S5BNE6_9BURK</name>
<protein>
    <submittedName>
        <fullName evidence="1">Uncharacterized protein</fullName>
    </submittedName>
</protein>
<comment type="caution">
    <text evidence="1">The sequence shown here is derived from an EMBL/GenBank/DDBJ whole genome shotgun (WGS) entry which is preliminary data.</text>
</comment>